<organism evidence="2 3">
    <name type="scientific">Herbiconiux moechotypicola</name>
    <dbReference type="NCBI Taxonomy" id="637393"/>
    <lineage>
        <taxon>Bacteria</taxon>
        <taxon>Bacillati</taxon>
        <taxon>Actinomycetota</taxon>
        <taxon>Actinomycetes</taxon>
        <taxon>Micrococcales</taxon>
        <taxon>Microbacteriaceae</taxon>
        <taxon>Herbiconiux</taxon>
    </lineage>
</organism>
<dbReference type="PANTHER" id="PTHR35010">
    <property type="entry name" value="BLL4672 PROTEIN-RELATED"/>
    <property type="match status" value="1"/>
</dbReference>
<dbReference type="Pfam" id="PF13560">
    <property type="entry name" value="HTH_31"/>
    <property type="match status" value="1"/>
</dbReference>
<proteinExistence type="predicted"/>
<dbReference type="CDD" id="cd00093">
    <property type="entry name" value="HTH_XRE"/>
    <property type="match status" value="1"/>
</dbReference>
<protein>
    <submittedName>
        <fullName evidence="2">Helix-turn-helix transcriptional regulator</fullName>
    </submittedName>
</protein>
<dbReference type="InterPro" id="IPR010982">
    <property type="entry name" value="Lambda_DNA-bd_dom_sf"/>
</dbReference>
<dbReference type="EMBL" id="BAAAQY010000005">
    <property type="protein sequence ID" value="GAA2235255.1"/>
    <property type="molecule type" value="Genomic_DNA"/>
</dbReference>
<evidence type="ECO:0000313" key="3">
    <source>
        <dbReference type="Proteomes" id="UP001500929"/>
    </source>
</evidence>
<dbReference type="InterPro" id="IPR041413">
    <property type="entry name" value="MLTR_LBD"/>
</dbReference>
<feature type="domain" description="HTH cro/C1-type" evidence="1">
    <location>
        <begin position="34"/>
        <end position="81"/>
    </location>
</feature>
<dbReference type="PROSITE" id="PS50943">
    <property type="entry name" value="HTH_CROC1"/>
    <property type="match status" value="1"/>
</dbReference>
<gene>
    <name evidence="2" type="ORF">GCM10009851_20360</name>
</gene>
<dbReference type="Proteomes" id="UP001500929">
    <property type="component" value="Unassembled WGS sequence"/>
</dbReference>
<evidence type="ECO:0000259" key="1">
    <source>
        <dbReference type="PROSITE" id="PS50943"/>
    </source>
</evidence>
<dbReference type="Gene3D" id="3.30.450.180">
    <property type="match status" value="1"/>
</dbReference>
<dbReference type="Gene3D" id="1.10.260.40">
    <property type="entry name" value="lambda repressor-like DNA-binding domains"/>
    <property type="match status" value="1"/>
</dbReference>
<dbReference type="RefSeq" id="WP_259479512.1">
    <property type="nucleotide sequence ID" value="NZ_BAAAQY010000005.1"/>
</dbReference>
<dbReference type="SMART" id="SM00530">
    <property type="entry name" value="HTH_XRE"/>
    <property type="match status" value="1"/>
</dbReference>
<sequence length="290" mass="31860">MDVTAFGEFVRARREALQPEDVGLRRGTRRRTSGLRREEVAELAGMSTDYLARLERGDGIQPSEQITAALARALRLSLAERDHLFLLAGHRPPARTSSSEQHVSPGLMRILDRLADTPAQIIGSMHEVLVQNAGAIALLGDQTSASGGTSDHRRSAVYRWFLDPDHARRIYPAEHHPHHSEVRVAQLRASAAAAGPGSDAAALVERLKTESPEFAEIWNRGEVALRYSDEKRFVNEHVGELDLFCQVVMDPDQLQSLLVFTATPGTESAEKLELLMVVGSSYAPTSLSAR</sequence>
<dbReference type="PANTHER" id="PTHR35010:SF2">
    <property type="entry name" value="BLL4672 PROTEIN"/>
    <property type="match status" value="1"/>
</dbReference>
<comment type="caution">
    <text evidence="2">The sequence shown here is derived from an EMBL/GenBank/DDBJ whole genome shotgun (WGS) entry which is preliminary data.</text>
</comment>
<dbReference type="SUPFAM" id="SSF47413">
    <property type="entry name" value="lambda repressor-like DNA-binding domains"/>
    <property type="match status" value="1"/>
</dbReference>
<evidence type="ECO:0000313" key="2">
    <source>
        <dbReference type="EMBL" id="GAA2235255.1"/>
    </source>
</evidence>
<accession>A0ABN3DL62</accession>
<reference evidence="2 3" key="1">
    <citation type="journal article" date="2019" name="Int. J. Syst. Evol. Microbiol.">
        <title>The Global Catalogue of Microorganisms (GCM) 10K type strain sequencing project: providing services to taxonomists for standard genome sequencing and annotation.</title>
        <authorList>
            <consortium name="The Broad Institute Genomics Platform"/>
            <consortium name="The Broad Institute Genome Sequencing Center for Infectious Disease"/>
            <person name="Wu L."/>
            <person name="Ma J."/>
        </authorList>
    </citation>
    <scope>NUCLEOTIDE SEQUENCE [LARGE SCALE GENOMIC DNA]</scope>
    <source>
        <strain evidence="2 3">JCM 16117</strain>
    </source>
</reference>
<dbReference type="InterPro" id="IPR001387">
    <property type="entry name" value="Cro/C1-type_HTH"/>
</dbReference>
<name>A0ABN3DL62_9MICO</name>
<dbReference type="Pfam" id="PF17765">
    <property type="entry name" value="MLTR_LBD"/>
    <property type="match status" value="1"/>
</dbReference>
<keyword evidence="3" id="KW-1185">Reference proteome</keyword>